<dbReference type="RefSeq" id="WP_101324570.1">
    <property type="nucleotide sequence ID" value="NZ_NQMM01000027.1"/>
</dbReference>
<organism evidence="2 3">
    <name type="scientific">Aeromonas sobria</name>
    <dbReference type="NCBI Taxonomy" id="646"/>
    <lineage>
        <taxon>Bacteria</taxon>
        <taxon>Pseudomonadati</taxon>
        <taxon>Pseudomonadota</taxon>
        <taxon>Gammaproteobacteria</taxon>
        <taxon>Aeromonadales</taxon>
        <taxon>Aeromonadaceae</taxon>
        <taxon>Aeromonas</taxon>
    </lineage>
</organism>
<comment type="caution">
    <text evidence="2">The sequence shown here is derived from an EMBL/GenBank/DDBJ whole genome shotgun (WGS) entry which is preliminary data.</text>
</comment>
<sequence length="112" mass="12221">MNIKMTIAGQIITATLEESLSARDFFAMLPLTLPLEDYASTEKIAYLPRKLTTQDADPGVGDITYYAPWGNLAIFYRDFGYSTGLIKLGRIGSGLTHLTTTPSASITIEAIE</sequence>
<dbReference type="Gene3D" id="2.40.100.20">
    <property type="match status" value="1"/>
</dbReference>
<dbReference type="AlphaFoldDB" id="A0A2N3J038"/>
<dbReference type="Pfam" id="PF18050">
    <property type="entry name" value="Cyclophil_like2"/>
    <property type="match status" value="1"/>
</dbReference>
<evidence type="ECO:0000259" key="1">
    <source>
        <dbReference type="Pfam" id="PF18050"/>
    </source>
</evidence>
<feature type="domain" description="Cyclophilin-like" evidence="1">
    <location>
        <begin position="5"/>
        <end position="109"/>
    </location>
</feature>
<dbReference type="EMBL" id="NQMM01000027">
    <property type="protein sequence ID" value="PKQ78853.1"/>
    <property type="molecule type" value="Genomic_DNA"/>
</dbReference>
<accession>A0A2N3J038</accession>
<protein>
    <submittedName>
        <fullName evidence="2">Cyclophilin</fullName>
    </submittedName>
</protein>
<name>A0A2N3J038_AERSO</name>
<evidence type="ECO:0000313" key="2">
    <source>
        <dbReference type="EMBL" id="PKQ78853.1"/>
    </source>
</evidence>
<evidence type="ECO:0000313" key="3">
    <source>
        <dbReference type="Proteomes" id="UP000233467"/>
    </source>
</evidence>
<gene>
    <name evidence="2" type="ORF">CJP16_09790</name>
</gene>
<proteinExistence type="predicted"/>
<reference evidence="2 3" key="1">
    <citation type="journal article" date="2017" name="Front. Microbiol.">
        <title>Strong Genomic and Phenotypic Heterogeneity in the Aeromonas sobria Species Complex.</title>
        <authorList>
            <person name="Gauthier J."/>
            <person name="Vincent A.T."/>
            <person name="Charette S.J."/>
            <person name="Derome N."/>
        </authorList>
    </citation>
    <scope>NUCLEOTIDE SEQUENCE [LARGE SCALE GENOMIC DNA]</scope>
    <source>
        <strain evidence="2 3">TM18</strain>
    </source>
</reference>
<dbReference type="Proteomes" id="UP000233467">
    <property type="component" value="Unassembled WGS sequence"/>
</dbReference>
<keyword evidence="3" id="KW-1185">Reference proteome</keyword>
<dbReference type="InterPro" id="IPR041183">
    <property type="entry name" value="Cyclophilin-like"/>
</dbReference>
<dbReference type="SUPFAM" id="SSF50891">
    <property type="entry name" value="Cyclophilin-like"/>
    <property type="match status" value="1"/>
</dbReference>
<dbReference type="InterPro" id="IPR029000">
    <property type="entry name" value="Cyclophilin-like_dom_sf"/>
</dbReference>